<evidence type="ECO:0000313" key="2">
    <source>
        <dbReference type="EMBL" id="CAH1393485.1"/>
    </source>
</evidence>
<evidence type="ECO:0000256" key="1">
    <source>
        <dbReference type="SAM" id="MobiDB-lite"/>
    </source>
</evidence>
<dbReference type="EMBL" id="OV725078">
    <property type="protein sequence ID" value="CAH1393485.1"/>
    <property type="molecule type" value="Genomic_DNA"/>
</dbReference>
<feature type="region of interest" description="Disordered" evidence="1">
    <location>
        <begin position="1"/>
        <end position="32"/>
    </location>
</feature>
<sequence>MATAHESSSTRSLCRVPNNAKSVSSTRNHPSSRPRCHYFEALMPLPSVDLKPFQLLLLAFALFVAQHKQNESKEQLKWL</sequence>
<evidence type="ECO:0000313" key="3">
    <source>
        <dbReference type="Proteomes" id="UP001152798"/>
    </source>
</evidence>
<reference evidence="2" key="1">
    <citation type="submission" date="2022-01" db="EMBL/GenBank/DDBJ databases">
        <authorList>
            <person name="King R."/>
        </authorList>
    </citation>
    <scope>NUCLEOTIDE SEQUENCE</scope>
</reference>
<keyword evidence="3" id="KW-1185">Reference proteome</keyword>
<proteinExistence type="predicted"/>
<organism evidence="2 3">
    <name type="scientific">Nezara viridula</name>
    <name type="common">Southern green stink bug</name>
    <name type="synonym">Cimex viridulus</name>
    <dbReference type="NCBI Taxonomy" id="85310"/>
    <lineage>
        <taxon>Eukaryota</taxon>
        <taxon>Metazoa</taxon>
        <taxon>Ecdysozoa</taxon>
        <taxon>Arthropoda</taxon>
        <taxon>Hexapoda</taxon>
        <taxon>Insecta</taxon>
        <taxon>Pterygota</taxon>
        <taxon>Neoptera</taxon>
        <taxon>Paraneoptera</taxon>
        <taxon>Hemiptera</taxon>
        <taxon>Heteroptera</taxon>
        <taxon>Panheteroptera</taxon>
        <taxon>Pentatomomorpha</taxon>
        <taxon>Pentatomoidea</taxon>
        <taxon>Pentatomidae</taxon>
        <taxon>Pentatominae</taxon>
        <taxon>Nezara</taxon>
    </lineage>
</organism>
<dbReference type="AlphaFoldDB" id="A0A9P0E9U9"/>
<protein>
    <submittedName>
        <fullName evidence="2">Uncharacterized protein</fullName>
    </submittedName>
</protein>
<accession>A0A9P0E9U9</accession>
<gene>
    <name evidence="2" type="ORF">NEZAVI_LOCUS4153</name>
</gene>
<feature type="compositionally biased region" description="Polar residues" evidence="1">
    <location>
        <begin position="1"/>
        <end position="12"/>
    </location>
</feature>
<name>A0A9P0E9U9_NEZVI</name>
<dbReference type="Proteomes" id="UP001152798">
    <property type="component" value="Chromosome 2"/>
</dbReference>
<feature type="compositionally biased region" description="Polar residues" evidence="1">
    <location>
        <begin position="19"/>
        <end position="29"/>
    </location>
</feature>